<evidence type="ECO:0000256" key="7">
    <source>
        <dbReference type="ARBA" id="ARBA00031961"/>
    </source>
</evidence>
<evidence type="ECO:0000256" key="6">
    <source>
        <dbReference type="ARBA" id="ARBA00023242"/>
    </source>
</evidence>
<proteinExistence type="inferred from homology"/>
<keyword evidence="6" id="KW-0539">Nucleus</keyword>
<evidence type="ECO:0000256" key="5">
    <source>
        <dbReference type="ARBA" id="ARBA00023163"/>
    </source>
</evidence>
<dbReference type="GO" id="GO:0010628">
    <property type="term" value="P:positive regulation of gene expression"/>
    <property type="evidence" value="ECO:0007669"/>
    <property type="project" value="TreeGrafter"/>
</dbReference>
<dbReference type="AlphaFoldDB" id="A0A8J2MCV1"/>
<dbReference type="Pfam" id="PF11573">
    <property type="entry name" value="Med23"/>
    <property type="match status" value="1"/>
</dbReference>
<keyword evidence="5" id="KW-0804">Transcription</keyword>
<keyword evidence="9" id="KW-1185">Reference proteome</keyword>
<dbReference type="PANTHER" id="PTHR12691:SF10">
    <property type="entry name" value="MEDIATOR OF RNA POLYMERASE II TRANSCRIPTION SUBUNIT 23"/>
    <property type="match status" value="1"/>
</dbReference>
<comment type="subcellular location">
    <subcellularLocation>
        <location evidence="1">Nucleus</location>
    </subcellularLocation>
</comment>
<evidence type="ECO:0000256" key="3">
    <source>
        <dbReference type="ARBA" id="ARBA00019696"/>
    </source>
</evidence>
<evidence type="ECO:0000256" key="1">
    <source>
        <dbReference type="ARBA" id="ARBA00004123"/>
    </source>
</evidence>
<evidence type="ECO:0000313" key="9">
    <source>
        <dbReference type="Proteomes" id="UP000708208"/>
    </source>
</evidence>
<protein>
    <recommendedName>
        <fullName evidence="3">Mediator of RNA polymerase II transcription subunit 23</fullName>
    </recommendedName>
    <alternativeName>
        <fullName evidence="7">Mediator complex subunit 23</fullName>
    </alternativeName>
</protein>
<accession>A0A8J2MCV1</accession>
<dbReference type="PANTHER" id="PTHR12691">
    <property type="entry name" value="MEDIATOR OF RNA POLYMERASE II TRANSCRIPTION SUBUNIT 23"/>
    <property type="match status" value="1"/>
</dbReference>
<dbReference type="Proteomes" id="UP000708208">
    <property type="component" value="Unassembled WGS sequence"/>
</dbReference>
<keyword evidence="4" id="KW-0805">Transcription regulation</keyword>
<dbReference type="GO" id="GO:0006357">
    <property type="term" value="P:regulation of transcription by RNA polymerase II"/>
    <property type="evidence" value="ECO:0007669"/>
    <property type="project" value="TreeGrafter"/>
</dbReference>
<evidence type="ECO:0000256" key="4">
    <source>
        <dbReference type="ARBA" id="ARBA00023015"/>
    </source>
</evidence>
<evidence type="ECO:0000313" key="8">
    <source>
        <dbReference type="EMBL" id="CAG7836330.1"/>
    </source>
</evidence>
<dbReference type="EMBL" id="CAJVCH010570982">
    <property type="protein sequence ID" value="CAG7836330.1"/>
    <property type="molecule type" value="Genomic_DNA"/>
</dbReference>
<dbReference type="GO" id="GO:0005667">
    <property type="term" value="C:transcription regulator complex"/>
    <property type="evidence" value="ECO:0007669"/>
    <property type="project" value="TreeGrafter"/>
</dbReference>
<gene>
    <name evidence="8" type="ORF">AFUS01_LOCUS45586</name>
</gene>
<sequence length="130" mass="15022">MTDEFPKIVKTEIQLLYVCHMIGPFLQRFNGEKPQMVCRLTVALYDLLEIVDKATPPDATFAYMDVFCDLLYHIKYMFTGDIVKNEVEAKIRNFRPALRLRLRFITHLSIEDISTSSNSSINTNINSVQS</sequence>
<comment type="caution">
    <text evidence="8">The sequence shown here is derived from an EMBL/GenBank/DDBJ whole genome shotgun (WGS) entry which is preliminary data.</text>
</comment>
<name>A0A8J2MCV1_9HEXA</name>
<dbReference type="GO" id="GO:0016592">
    <property type="term" value="C:mediator complex"/>
    <property type="evidence" value="ECO:0007669"/>
    <property type="project" value="TreeGrafter"/>
</dbReference>
<dbReference type="InterPro" id="IPR021629">
    <property type="entry name" value="Mediator_Med23"/>
</dbReference>
<reference evidence="8" key="1">
    <citation type="submission" date="2021-06" db="EMBL/GenBank/DDBJ databases">
        <authorList>
            <person name="Hodson N. C."/>
            <person name="Mongue J. A."/>
            <person name="Jaron S. K."/>
        </authorList>
    </citation>
    <scope>NUCLEOTIDE SEQUENCE</scope>
</reference>
<organism evidence="8 9">
    <name type="scientific">Allacma fusca</name>
    <dbReference type="NCBI Taxonomy" id="39272"/>
    <lineage>
        <taxon>Eukaryota</taxon>
        <taxon>Metazoa</taxon>
        <taxon>Ecdysozoa</taxon>
        <taxon>Arthropoda</taxon>
        <taxon>Hexapoda</taxon>
        <taxon>Collembola</taxon>
        <taxon>Symphypleona</taxon>
        <taxon>Sminthuridae</taxon>
        <taxon>Allacma</taxon>
    </lineage>
</organism>
<dbReference type="OrthoDB" id="9982951at2759"/>
<evidence type="ECO:0000256" key="2">
    <source>
        <dbReference type="ARBA" id="ARBA00010222"/>
    </source>
</evidence>
<comment type="similarity">
    <text evidence="2">Belongs to the Mediator complex subunit 23 family.</text>
</comment>